<dbReference type="CDD" id="cd14686">
    <property type="entry name" value="bZIP"/>
    <property type="match status" value="1"/>
</dbReference>
<dbReference type="InterPro" id="IPR005550">
    <property type="entry name" value="Kinetochore_Ndc80"/>
</dbReference>
<evidence type="ECO:0000256" key="12">
    <source>
        <dbReference type="SAM" id="MobiDB-lite"/>
    </source>
</evidence>
<feature type="coiled-coil region" evidence="11">
    <location>
        <begin position="552"/>
        <end position="636"/>
    </location>
</feature>
<dbReference type="PANTHER" id="PTHR10643">
    <property type="entry name" value="KINETOCHORE PROTEIN NDC80"/>
    <property type="match status" value="1"/>
</dbReference>
<evidence type="ECO:0000313" key="15">
    <source>
        <dbReference type="EMBL" id="PPS97402.1"/>
    </source>
</evidence>
<dbReference type="VEuPathDB" id="CryptoDB:CHUDEA6_4140"/>
<reference evidence="15 16" key="3">
    <citation type="submission" date="2017-10" db="EMBL/GenBank/DDBJ databases">
        <title>Consistent, comparative and evidence-based genome annotation and re-annotation for the closely-related species, Cryptosporidium parvum, C. hominis and C. tyzzeri.</title>
        <authorList>
            <person name="Baptista R.P."/>
            <person name="Li Y."/>
            <person name="Sateriale A."/>
            <person name="Striepen B."/>
            <person name="Kissinger J.C."/>
        </authorList>
    </citation>
    <scope>NUCLEOTIDE SEQUENCE [LARGE SCALE GENOMIC DNA]</scope>
    <source>
        <strain evidence="15">30976</strain>
    </source>
</reference>
<dbReference type="GO" id="GO:0031262">
    <property type="term" value="C:Ndc80 complex"/>
    <property type="evidence" value="ECO:0007669"/>
    <property type="project" value="UniProtKB-UniRule"/>
</dbReference>
<evidence type="ECO:0000256" key="1">
    <source>
        <dbReference type="ARBA" id="ARBA00007050"/>
    </source>
</evidence>
<feature type="domain" description="Kinetochore protein Ndc80 CH" evidence="13">
    <location>
        <begin position="100"/>
        <end position="219"/>
    </location>
</feature>
<comment type="subcellular location">
    <subcellularLocation>
        <location evidence="10">Chromosome</location>
        <location evidence="10">Centromere</location>
        <location evidence="10">Kinetochore</location>
    </subcellularLocation>
    <subcellularLocation>
        <location evidence="10">Nucleus</location>
    </subcellularLocation>
</comment>
<keyword evidence="6 11" id="KW-0175">Coiled coil</keyword>
<organism evidence="14">
    <name type="scientific">Cryptosporidium hominis</name>
    <dbReference type="NCBI Taxonomy" id="237895"/>
    <lineage>
        <taxon>Eukaryota</taxon>
        <taxon>Sar</taxon>
        <taxon>Alveolata</taxon>
        <taxon>Apicomplexa</taxon>
        <taxon>Conoidasida</taxon>
        <taxon>Coccidia</taxon>
        <taxon>Eucoccidiorida</taxon>
        <taxon>Eimeriorina</taxon>
        <taxon>Cryptosporidiidae</taxon>
        <taxon>Cryptosporidium</taxon>
    </lineage>
</organism>
<dbReference type="Pfam" id="PF03801">
    <property type="entry name" value="Ndc80_HEC"/>
    <property type="match status" value="1"/>
</dbReference>
<keyword evidence="2 10" id="KW-0158">Chromosome</keyword>
<evidence type="ECO:0000313" key="16">
    <source>
        <dbReference type="Proteomes" id="UP001429100"/>
    </source>
</evidence>
<evidence type="ECO:0000256" key="5">
    <source>
        <dbReference type="ARBA" id="ARBA00022838"/>
    </source>
</evidence>
<evidence type="ECO:0000313" key="14">
    <source>
        <dbReference type="EMBL" id="CUV06839.1"/>
    </source>
</evidence>
<keyword evidence="3 10" id="KW-0132">Cell division</keyword>
<accession>A0A0S4TIX2</accession>
<dbReference type="GO" id="GO:0051301">
    <property type="term" value="P:cell division"/>
    <property type="evidence" value="ECO:0007669"/>
    <property type="project" value="UniProtKB-UniRule"/>
</dbReference>
<dbReference type="GO" id="GO:0005634">
    <property type="term" value="C:nucleus"/>
    <property type="evidence" value="ECO:0007669"/>
    <property type="project" value="UniProtKB-SubCell"/>
</dbReference>
<evidence type="ECO:0000256" key="10">
    <source>
        <dbReference type="RuleBase" id="RU368072"/>
    </source>
</evidence>
<evidence type="ECO:0000256" key="4">
    <source>
        <dbReference type="ARBA" id="ARBA00022776"/>
    </source>
</evidence>
<evidence type="ECO:0000256" key="2">
    <source>
        <dbReference type="ARBA" id="ARBA00022454"/>
    </source>
</evidence>
<feature type="coiled-coil region" evidence="11">
    <location>
        <begin position="373"/>
        <end position="452"/>
    </location>
</feature>
<dbReference type="Proteomes" id="UP000199752">
    <property type="component" value="Chromosome 6"/>
</dbReference>
<evidence type="ECO:0000256" key="8">
    <source>
        <dbReference type="ARBA" id="ARBA00023306"/>
    </source>
</evidence>
<dbReference type="EMBL" id="LN877952">
    <property type="protein sequence ID" value="CUV06839.1"/>
    <property type="molecule type" value="Genomic_DNA"/>
</dbReference>
<name>A0A0S4TIX2_CRYHO</name>
<dbReference type="InterPro" id="IPR055260">
    <property type="entry name" value="Ndc80_CH"/>
</dbReference>
<dbReference type="VEuPathDB" id="CryptoDB:GY17_00000432"/>
<keyword evidence="5 10" id="KW-0995">Kinetochore</keyword>
<comment type="similarity">
    <text evidence="1 10">Belongs to the NDC80/HEC1 family.</text>
</comment>
<keyword evidence="8 10" id="KW-0131">Cell cycle</keyword>
<keyword evidence="4 10" id="KW-0498">Mitosis</keyword>
<feature type="region of interest" description="Disordered" evidence="12">
    <location>
        <begin position="78"/>
        <end position="115"/>
    </location>
</feature>
<keyword evidence="7 10" id="KW-0539">Nucleus</keyword>
<dbReference type="OrthoDB" id="7459479at2759"/>
<evidence type="ECO:0000256" key="6">
    <source>
        <dbReference type="ARBA" id="ARBA00023054"/>
    </source>
</evidence>
<evidence type="ECO:0000256" key="7">
    <source>
        <dbReference type="ARBA" id="ARBA00023242"/>
    </source>
</evidence>
<dbReference type="GO" id="GO:0051315">
    <property type="term" value="P:attachment of mitotic spindle microtubules to kinetochore"/>
    <property type="evidence" value="ECO:0007669"/>
    <property type="project" value="UniProtKB-UniRule"/>
</dbReference>
<feature type="compositionally biased region" description="Polar residues" evidence="12">
    <location>
        <begin position="78"/>
        <end position="93"/>
    </location>
</feature>
<dbReference type="VEuPathDB" id="CryptoDB:Chro.60474"/>
<dbReference type="VEuPathDB" id="CryptoDB:ChTU502y2012_417g0160"/>
<feature type="compositionally biased region" description="Low complexity" evidence="12">
    <location>
        <begin position="94"/>
        <end position="111"/>
    </location>
</feature>
<dbReference type="InterPro" id="IPR038273">
    <property type="entry name" value="Ndc80_sf"/>
</dbReference>
<comment type="subunit">
    <text evidence="10">Component of the NDC80 complex.</text>
</comment>
<reference evidence="15 16" key="1">
    <citation type="submission" date="2014-11" db="EMBL/GenBank/DDBJ databases">
        <title>Comparative genomic analysis of Cryptosporidium hominis reveals occurrence of genetic recombination in virulent subtypes.</title>
        <authorList>
            <person name="Guo Y."/>
            <person name="Tang K."/>
            <person name="Frace M."/>
            <person name="Li N."/>
            <person name="Roellig D.M."/>
            <person name="Sammons S."/>
            <person name="Knipe K."/>
            <person name="Rowe L."/>
            <person name="Feng Y."/>
            <person name="Xiao L."/>
        </authorList>
    </citation>
    <scope>NUCLEOTIDE SEQUENCE [LARGE SCALE GENOMIC DNA]</scope>
    <source>
        <strain evidence="15">30976</strain>
    </source>
</reference>
<feature type="coiled-coil region" evidence="11">
    <location>
        <begin position="311"/>
        <end position="348"/>
    </location>
</feature>
<dbReference type="PANTHER" id="PTHR10643:SF2">
    <property type="entry name" value="KINETOCHORE PROTEIN NDC80 HOMOLOG"/>
    <property type="match status" value="1"/>
</dbReference>
<feature type="compositionally biased region" description="Polar residues" evidence="12">
    <location>
        <begin position="1"/>
        <end position="16"/>
    </location>
</feature>
<evidence type="ECO:0000256" key="9">
    <source>
        <dbReference type="ARBA" id="ARBA00023328"/>
    </source>
</evidence>
<comment type="function">
    <text evidence="10">Acts as a component of the essential kinetochore-associated NDC80 complex, which is required for chromosome segregation and spindle checkpoint activity.</text>
</comment>
<keyword evidence="9 10" id="KW-0137">Centromere</keyword>
<dbReference type="Gene3D" id="1.10.418.30">
    <property type="entry name" value="Ncd80 complex, Ncd80 subunit"/>
    <property type="match status" value="1"/>
</dbReference>
<dbReference type="Proteomes" id="UP001429100">
    <property type="component" value="Unassembled WGS sequence"/>
</dbReference>
<keyword evidence="16" id="KW-1185">Reference proteome</keyword>
<sequence>MSSNAFRPFGQNSMRRTTGFRDNSENGDLNSQDVVMTSFSIGQNKTQSPTHFATSSLLMKGGNSNNINNINNAWAYSSSRGGNSQRGANAVGTSSMTGNMGSAAASSSKGRSISDSRREGLKTILTFLSKRGYPNQINPKTLNSPTRALYLEVLQFIISQYDPRIKISKPDDEIPRFFKDIGYPITINKTTIIAPGAPNTWPQHIAAMTWLCELLDYEQAVFPHLNYSKDGEFGGYMADTSLTSTLSNIFQHANSSVANGFPNFEGNNNNLDSSKLLSQTLNRRLSESYKLFLNGQNDGGLLNETLEAYCRERKNQAQQALEKKKHELEQMNMEIQKINHELQEGELLLQRNHTLSQDLLKMEHAVGQCQNSIRQMENSCNDTENILNIKKKELRDIEDEIEKLQKRIANQGIQRDDVSRVYQDMKVKRQTIRNLRTERENTEKENWEIELSIEEHSTNLYNLSRAWNSIYQEITNITSNDIRTNEVCSFNLLQPLSLNISYSGSNDKSQGVDGIIGQNWSNMKHSCKRCIVEVEMWKRKLKTQEVQFSEIMKSTKDTIIQKKQACDALEKKIKNLDGDLSVCDKREMRQLEQIQEKVKSYKAEFERNKDEALKRLEKAKSRIIQLEQQSNLQESHSRNEIIQCKQVIQSDAEAIFKLKEYIIQNLSNSLNSISNLKNQVKLRNNSKLIEVEKWKK</sequence>
<proteinExistence type="inferred from homology"/>
<dbReference type="AlphaFoldDB" id="A0A0S4TIX2"/>
<evidence type="ECO:0000256" key="11">
    <source>
        <dbReference type="SAM" id="Coils"/>
    </source>
</evidence>
<evidence type="ECO:0000259" key="13">
    <source>
        <dbReference type="Pfam" id="PF03801"/>
    </source>
</evidence>
<protein>
    <recommendedName>
        <fullName evidence="10">Kinetochore protein NDC80</fullName>
    </recommendedName>
</protein>
<dbReference type="EMBL" id="JTAI01000007">
    <property type="protein sequence ID" value="PPS97402.1"/>
    <property type="molecule type" value="Genomic_DNA"/>
</dbReference>
<evidence type="ECO:0000256" key="3">
    <source>
        <dbReference type="ARBA" id="ARBA00022618"/>
    </source>
</evidence>
<gene>
    <name evidence="14" type="ORF">CHUDEA6_4140</name>
    <name evidence="15" type="ORF">GY17_00000432</name>
</gene>
<reference evidence="14" key="2">
    <citation type="submission" date="2015-08" db="EMBL/GenBank/DDBJ databases">
        <authorList>
            <person name="Babu N.S."/>
            <person name="Beckwith C.J."/>
            <person name="Beseler K.G."/>
            <person name="Brison A."/>
            <person name="Carone J.V."/>
            <person name="Caskin T.P."/>
            <person name="Diamond M."/>
            <person name="Durham M.E."/>
            <person name="Foxe J.M."/>
            <person name="Go M."/>
            <person name="Henderson B.A."/>
            <person name="Jones I.B."/>
            <person name="McGettigan J.A."/>
            <person name="Micheletti S.J."/>
            <person name="Nasrallah M.E."/>
            <person name="Ortiz D."/>
            <person name="Piller C.R."/>
            <person name="Privatt S.R."/>
            <person name="Schneider S.L."/>
            <person name="Sharp S."/>
            <person name="Smith T.C."/>
            <person name="Stanton J.D."/>
            <person name="Ullery H.E."/>
            <person name="Wilson R.J."/>
            <person name="Serrano M.G."/>
            <person name="Buck G."/>
            <person name="Lee V."/>
            <person name="Wang Y."/>
            <person name="Carvalho R."/>
            <person name="Voegtly L."/>
            <person name="Shi R."/>
            <person name="Duckworth R."/>
            <person name="Johnson A."/>
            <person name="Loviza R."/>
            <person name="Walstead R."/>
            <person name="Shah Z."/>
            <person name="Kiflezghi M."/>
            <person name="Wade K."/>
            <person name="Ball S.L."/>
            <person name="Bradley K.W."/>
            <person name="Asai D.J."/>
            <person name="Bowman C.A."/>
            <person name="Russell D.A."/>
            <person name="Pope W.H."/>
            <person name="Jacobs-Sera D."/>
            <person name="Hendrix R.W."/>
            <person name="Hatfull G.F."/>
        </authorList>
    </citation>
    <scope>NUCLEOTIDE SEQUENCE [LARGE SCALE GENOMIC DNA]</scope>
</reference>
<feature type="region of interest" description="Disordered" evidence="12">
    <location>
        <begin position="1"/>
        <end position="29"/>
    </location>
</feature>